<protein>
    <submittedName>
        <fullName evidence="1">Uncharacterized protein</fullName>
    </submittedName>
</protein>
<keyword evidence="2" id="KW-1185">Reference proteome</keyword>
<sequence>RDLLCVQFMFQRTYQGYDVGKLSLGDFCHPDNPDRADWRLPLPPPQEWPPGATYRLCVRERGTKTSRVQRAPAIYLQSNPTCPAQCFPRTLALYMWPLVSQTQRVSRPEPPLKGTTLRQSKIHNQEGDIVSDNGVVKQRNVRGCYPAIDPREDLVTQGRVLNAHKPLRCDRSRKSVQRQHASGAFTVLAIAGRAGQSAEGKRVGFR</sequence>
<gene>
    <name evidence="1" type="ORF">VaNZ11_001190</name>
</gene>
<name>A0ABQ5RQN8_9CHLO</name>
<comment type="caution">
    <text evidence="1">The sequence shown here is derived from an EMBL/GenBank/DDBJ whole genome shotgun (WGS) entry which is preliminary data.</text>
</comment>
<accession>A0ABQ5RQN8</accession>
<dbReference type="Proteomes" id="UP001165090">
    <property type="component" value="Unassembled WGS sequence"/>
</dbReference>
<evidence type="ECO:0000313" key="2">
    <source>
        <dbReference type="Proteomes" id="UP001165090"/>
    </source>
</evidence>
<organism evidence="1 2">
    <name type="scientific">Volvox africanus</name>
    <dbReference type="NCBI Taxonomy" id="51714"/>
    <lineage>
        <taxon>Eukaryota</taxon>
        <taxon>Viridiplantae</taxon>
        <taxon>Chlorophyta</taxon>
        <taxon>core chlorophytes</taxon>
        <taxon>Chlorophyceae</taxon>
        <taxon>CS clade</taxon>
        <taxon>Chlamydomonadales</taxon>
        <taxon>Volvocaceae</taxon>
        <taxon>Volvox</taxon>
    </lineage>
</organism>
<feature type="non-terminal residue" evidence="1">
    <location>
        <position position="1"/>
    </location>
</feature>
<proteinExistence type="predicted"/>
<reference evidence="1 2" key="1">
    <citation type="journal article" date="2023" name="IScience">
        <title>Expanded male sex-determining region conserved during the evolution of homothallism in the green alga Volvox.</title>
        <authorList>
            <person name="Yamamoto K."/>
            <person name="Matsuzaki R."/>
            <person name="Mahakham W."/>
            <person name="Heman W."/>
            <person name="Sekimoto H."/>
            <person name="Kawachi M."/>
            <person name="Minakuchi Y."/>
            <person name="Toyoda A."/>
            <person name="Nozaki H."/>
        </authorList>
    </citation>
    <scope>NUCLEOTIDE SEQUENCE [LARGE SCALE GENOMIC DNA]</scope>
    <source>
        <strain evidence="1 2">NIES-4468</strain>
    </source>
</reference>
<evidence type="ECO:0000313" key="1">
    <source>
        <dbReference type="EMBL" id="GLI59332.1"/>
    </source>
</evidence>
<dbReference type="EMBL" id="BSDZ01000004">
    <property type="protein sequence ID" value="GLI59332.1"/>
    <property type="molecule type" value="Genomic_DNA"/>
</dbReference>